<dbReference type="InterPro" id="IPR049560">
    <property type="entry name" value="MeTrfase_RsmB-F_NOP2_cat"/>
</dbReference>
<organism evidence="7 8">
    <name type="scientific">Corallococcus terminator</name>
    <dbReference type="NCBI Taxonomy" id="2316733"/>
    <lineage>
        <taxon>Bacteria</taxon>
        <taxon>Pseudomonadati</taxon>
        <taxon>Myxococcota</taxon>
        <taxon>Myxococcia</taxon>
        <taxon>Myxococcales</taxon>
        <taxon>Cystobacterineae</taxon>
        <taxon>Myxococcaceae</taxon>
        <taxon>Corallococcus</taxon>
    </lineage>
</organism>
<feature type="binding site" evidence="5">
    <location>
        <position position="266"/>
    </location>
    <ligand>
        <name>S-adenosyl-L-methionine</name>
        <dbReference type="ChEBI" id="CHEBI:59789"/>
    </ligand>
</feature>
<dbReference type="PANTHER" id="PTHR22807">
    <property type="entry name" value="NOP2 YEAST -RELATED NOL1/NOP2/FMU SUN DOMAIN-CONTAINING"/>
    <property type="match status" value="1"/>
</dbReference>
<dbReference type="EMBL" id="RAVZ01000230">
    <property type="protein sequence ID" value="RKG80221.1"/>
    <property type="molecule type" value="Genomic_DNA"/>
</dbReference>
<dbReference type="Gene3D" id="3.30.70.1170">
    <property type="entry name" value="Sun protein, domain 3"/>
    <property type="match status" value="1"/>
</dbReference>
<protein>
    <submittedName>
        <fullName evidence="7">RsmB/NOP family class I SAM-dependent RNA methyltransferase</fullName>
    </submittedName>
</protein>
<evidence type="ECO:0000259" key="6">
    <source>
        <dbReference type="PROSITE" id="PS51686"/>
    </source>
</evidence>
<dbReference type="Gene3D" id="3.40.50.150">
    <property type="entry name" value="Vaccinia Virus protein VP39"/>
    <property type="match status" value="1"/>
</dbReference>
<dbReference type="PROSITE" id="PS51686">
    <property type="entry name" value="SAM_MT_RSMB_NOP"/>
    <property type="match status" value="1"/>
</dbReference>
<feature type="binding site" evidence="5">
    <location>
        <position position="306"/>
    </location>
    <ligand>
        <name>S-adenosyl-L-methionine</name>
        <dbReference type="ChEBI" id="CHEBI:59789"/>
    </ligand>
</feature>
<dbReference type="Proteomes" id="UP000268094">
    <property type="component" value="Unassembled WGS sequence"/>
</dbReference>
<dbReference type="InterPro" id="IPR023267">
    <property type="entry name" value="RCMT"/>
</dbReference>
<feature type="domain" description="SAM-dependent MTase RsmB/NOP-type" evidence="6">
    <location>
        <begin position="151"/>
        <end position="420"/>
    </location>
</feature>
<dbReference type="SUPFAM" id="SSF53335">
    <property type="entry name" value="S-adenosyl-L-methionine-dependent methyltransferases"/>
    <property type="match status" value="1"/>
</dbReference>
<dbReference type="InterPro" id="IPR029063">
    <property type="entry name" value="SAM-dependent_MTases_sf"/>
</dbReference>
<proteinExistence type="inferred from homology"/>
<keyword evidence="8" id="KW-1185">Reference proteome</keyword>
<evidence type="ECO:0000313" key="8">
    <source>
        <dbReference type="Proteomes" id="UP000268094"/>
    </source>
</evidence>
<dbReference type="CDD" id="cd02440">
    <property type="entry name" value="AdoMet_MTases"/>
    <property type="match status" value="1"/>
</dbReference>
<dbReference type="InterPro" id="IPR054728">
    <property type="entry name" value="RsmB-like_ferredoxin"/>
</dbReference>
<comment type="caution">
    <text evidence="7">The sequence shown here is derived from an EMBL/GenBank/DDBJ whole genome shotgun (WGS) entry which is preliminary data.</text>
</comment>
<gene>
    <name evidence="7" type="ORF">D7V88_27770</name>
</gene>
<reference evidence="8" key="1">
    <citation type="submission" date="2018-09" db="EMBL/GenBank/DDBJ databases">
        <authorList>
            <person name="Livingstone P.G."/>
            <person name="Whitworth D.E."/>
        </authorList>
    </citation>
    <scope>NUCLEOTIDE SEQUENCE [LARGE SCALE GENOMIC DNA]</scope>
    <source>
        <strain evidence="8">CA054A</strain>
    </source>
</reference>
<dbReference type="GO" id="GO:0003723">
    <property type="term" value="F:RNA binding"/>
    <property type="evidence" value="ECO:0007669"/>
    <property type="project" value="UniProtKB-UniRule"/>
</dbReference>
<dbReference type="Pfam" id="PF22458">
    <property type="entry name" value="RsmF-B_ferredox"/>
    <property type="match status" value="1"/>
</dbReference>
<evidence type="ECO:0000256" key="2">
    <source>
        <dbReference type="ARBA" id="ARBA00022679"/>
    </source>
</evidence>
<keyword evidence="3 5" id="KW-0949">S-adenosyl-L-methionine</keyword>
<keyword evidence="2 5" id="KW-0808">Transferase</keyword>
<dbReference type="Pfam" id="PF01189">
    <property type="entry name" value="Methyltr_RsmB-F"/>
    <property type="match status" value="1"/>
</dbReference>
<evidence type="ECO:0000256" key="4">
    <source>
        <dbReference type="ARBA" id="ARBA00022884"/>
    </source>
</evidence>
<dbReference type="PRINTS" id="PR02008">
    <property type="entry name" value="RCMTFAMILY"/>
</dbReference>
<dbReference type="InterPro" id="IPR001678">
    <property type="entry name" value="MeTrfase_RsmB-F_NOP2_dom"/>
</dbReference>
<comment type="similarity">
    <text evidence="5">Belongs to the class I-like SAM-binding methyltransferase superfamily. RsmB/NOP family.</text>
</comment>
<evidence type="ECO:0000256" key="3">
    <source>
        <dbReference type="ARBA" id="ARBA00022691"/>
    </source>
</evidence>
<name>A0A3A8IPR4_9BACT</name>
<evidence type="ECO:0000313" key="7">
    <source>
        <dbReference type="EMBL" id="RKG80221.1"/>
    </source>
</evidence>
<accession>A0A3A8IPR4</accession>
<evidence type="ECO:0000256" key="1">
    <source>
        <dbReference type="ARBA" id="ARBA00022603"/>
    </source>
</evidence>
<comment type="caution">
    <text evidence="5">Lacks conserved residue(s) required for the propagation of feature annotation.</text>
</comment>
<dbReference type="AlphaFoldDB" id="A0A3A8IPR4"/>
<sequence>MSTVTFNPLSRLSSQPWSALDGWGPVASEALARILLGDPAERVLDRTLRAHRTLSRDGRQALKEAVFNVGLWRRRLAFLLDSEEASPPALLFALLHGLGGVPAPEAAAWAGLEAPVPLRTGEPPSLALRASLPDWLADHFTRELGPDAEDFCAHLNVPGPITLRVNPARLSREALAARLASEGVATRPGSWSPLALQVEGSRPNLYGLDSLREGLFEVQDEGSQLLGLLVEARPGETVVDLCAGAGGKTLQLGAAMADSGRLMAYDPDAERLDRLQQRTSRAGLTRVQVLRMPPALGLGADRVLADVPCSELGVLRRGPDLRFRLTPDVLSRFIATQRDILARAADVVRPGGRVVYATCTVNRAENQDVVADFLDSHPDFRRAPPGAGWLPEACVQDGFLFVTPHRHGTDGFFAAVLERADPVG</sequence>
<dbReference type="OrthoDB" id="9810297at2"/>
<feature type="active site" description="Nucleophile" evidence="5">
    <location>
        <position position="359"/>
    </location>
</feature>
<keyword evidence="4 5" id="KW-0694">RNA-binding</keyword>
<evidence type="ECO:0000256" key="5">
    <source>
        <dbReference type="PROSITE-ProRule" id="PRU01023"/>
    </source>
</evidence>
<dbReference type="GO" id="GO:0008173">
    <property type="term" value="F:RNA methyltransferase activity"/>
    <property type="evidence" value="ECO:0007669"/>
    <property type="project" value="InterPro"/>
</dbReference>
<keyword evidence="1 5" id="KW-0489">Methyltransferase</keyword>
<dbReference type="PANTHER" id="PTHR22807:SF53">
    <property type="entry name" value="RIBOSOMAL RNA SMALL SUBUNIT METHYLTRANSFERASE B-RELATED"/>
    <property type="match status" value="1"/>
</dbReference>
<dbReference type="GO" id="GO:0001510">
    <property type="term" value="P:RNA methylation"/>
    <property type="evidence" value="ECO:0007669"/>
    <property type="project" value="InterPro"/>
</dbReference>